<gene>
    <name evidence="1" type="ORF">ACEZ3G_08995</name>
</gene>
<sequence length="913" mass="104206">MKNKLVVKSYFSVACLLAIILTESCSSSSKKVDFSTQVKPILNNKCISCHGGVKKNGGFSLLFEEDAFAETKSGKPAIIRGDASGSELIKRLHEDDPELRMPYEHPKLSDEEIDLLTRWIDQGAEWGGHWAYSLPEKVGVPAITAEAGFAPEEASDFLKNDIDNFILAKLDENQLTPNHQAEKNIIARRAALDITGLPPNPDLLKRFEEGDLSYEAYIDSLLAQKTYGEKWATWWLDLARYADSKGYEKDMGRSIWQYRDWVIKAFNQDMPYDRFTIEQLAGDLLPDPSMDQLIATAFHRNTMNNDEGGTDDEEYRVATVIDRINTTFSVWQSTTMECVQCHGHPYDPFKHKDYYNLMAFFNNTRDEDTPSESPLLKFYTPEQQKKVDKVIEWVAKHGNEKSLKTYKDFLWFTEPVYKSHFFKEFKNSVYDDHASVVFWDDGNLIMEDAHTRNAGFVYLNYRSHYNGTKMTIREKNAEGRVLAQFTLNKSDGLVTSRFPLEKIDKKTNLYLETQNDAIAKEINILNLYWVGFIEDIPGKDEPGWAGINTMFTDALNAKTETVPIMSENPDYMKRTTQLFNRGSFLDKTDTVQPGTPESLNTWNQEWAKNRLGLSKWIVDKKNPLTARTLVNRVWHQIYGRGLVSTIEDIGSQSEPPSHPALLDWLSLRFMNEHNWSIKSLVKEITLSGTYRQSSESTPEMYQLDPENELYARGPRIRLGAEAIRDQAMAVSGLLSDKMYGPGVMPPQPEGVWQTVYNGDKWQESKGEDRYRRGIYTYLKRTSPYPSFLTFDAGSREVCIIRRTPTNTPLQALVTLNDPVFLEAAYELAKNSQVADNIEKSIAQAYENATFSAIEPMTLNALKDLYQNSLAEFAKNNEATEMFLHLEERPTPELSALTIVANAIMNLDEFLTKA</sequence>
<protein>
    <submittedName>
        <fullName evidence="1">PSD1 and planctomycete cytochrome C domain-containing protein</fullName>
    </submittedName>
</protein>
<keyword evidence="2" id="KW-1185">Reference proteome</keyword>
<evidence type="ECO:0000313" key="2">
    <source>
        <dbReference type="Proteomes" id="UP001595191"/>
    </source>
</evidence>
<organism evidence="1 2">
    <name type="scientific">Meishania litoralis</name>
    <dbReference type="NCBI Taxonomy" id="3434685"/>
    <lineage>
        <taxon>Bacteria</taxon>
        <taxon>Pseudomonadati</taxon>
        <taxon>Bacteroidota</taxon>
        <taxon>Flavobacteriia</taxon>
        <taxon>Flavobacteriales</taxon>
        <taxon>Flavobacteriaceae</taxon>
        <taxon>Meishania</taxon>
    </lineage>
</organism>
<comment type="caution">
    <text evidence="1">The sequence shown here is derived from an EMBL/GenBank/DDBJ whole genome shotgun (WGS) entry which is preliminary data.</text>
</comment>
<reference evidence="1" key="1">
    <citation type="submission" date="2024-09" db="EMBL/GenBank/DDBJ databases">
        <authorList>
            <person name="Liu J."/>
        </authorList>
    </citation>
    <scope>NUCLEOTIDE SEQUENCE</scope>
    <source>
        <strain evidence="1">NBU2967</strain>
    </source>
</reference>
<proteinExistence type="predicted"/>
<accession>A0ACC7LKP8</accession>
<dbReference type="EMBL" id="JBHFPV010000001">
    <property type="protein sequence ID" value="MFH6603610.1"/>
    <property type="molecule type" value="Genomic_DNA"/>
</dbReference>
<evidence type="ECO:0000313" key="1">
    <source>
        <dbReference type="EMBL" id="MFH6603610.1"/>
    </source>
</evidence>
<name>A0ACC7LKP8_9FLAO</name>
<dbReference type="Proteomes" id="UP001595191">
    <property type="component" value="Unassembled WGS sequence"/>
</dbReference>